<dbReference type="Proteomes" id="UP001331761">
    <property type="component" value="Unassembled WGS sequence"/>
</dbReference>
<protein>
    <submittedName>
        <fullName evidence="1">Uncharacterized protein</fullName>
    </submittedName>
</protein>
<proteinExistence type="predicted"/>
<dbReference type="AlphaFoldDB" id="A0AAN8G4J9"/>
<accession>A0AAN8G4J9</accession>
<keyword evidence="2" id="KW-1185">Reference proteome</keyword>
<evidence type="ECO:0000313" key="2">
    <source>
        <dbReference type="Proteomes" id="UP001331761"/>
    </source>
</evidence>
<sequence>MIFASVARQGINLKVPYDWQVEPSLLSLIKKSVTHDPMPLSVMHVHDLEETAAEMQPTIEEPFDTNQSIAVLS</sequence>
<organism evidence="1 2">
    <name type="scientific">Trichostrongylus colubriformis</name>
    <name type="common">Black scour worm</name>
    <dbReference type="NCBI Taxonomy" id="6319"/>
    <lineage>
        <taxon>Eukaryota</taxon>
        <taxon>Metazoa</taxon>
        <taxon>Ecdysozoa</taxon>
        <taxon>Nematoda</taxon>
        <taxon>Chromadorea</taxon>
        <taxon>Rhabditida</taxon>
        <taxon>Rhabditina</taxon>
        <taxon>Rhabditomorpha</taxon>
        <taxon>Strongyloidea</taxon>
        <taxon>Trichostrongylidae</taxon>
        <taxon>Trichostrongylus</taxon>
    </lineage>
</organism>
<dbReference type="EMBL" id="WIXE01001056">
    <property type="protein sequence ID" value="KAK5986045.1"/>
    <property type="molecule type" value="Genomic_DNA"/>
</dbReference>
<evidence type="ECO:0000313" key="1">
    <source>
        <dbReference type="EMBL" id="KAK5986045.1"/>
    </source>
</evidence>
<reference evidence="1 2" key="1">
    <citation type="submission" date="2019-10" db="EMBL/GenBank/DDBJ databases">
        <title>Assembly and Annotation for the nematode Trichostrongylus colubriformis.</title>
        <authorList>
            <person name="Martin J."/>
        </authorList>
    </citation>
    <scope>NUCLEOTIDE SEQUENCE [LARGE SCALE GENOMIC DNA]</scope>
    <source>
        <strain evidence="1">G859</strain>
        <tissue evidence="1">Whole worm</tissue>
    </source>
</reference>
<name>A0AAN8G4J9_TRICO</name>
<comment type="caution">
    <text evidence="1">The sequence shown here is derived from an EMBL/GenBank/DDBJ whole genome shotgun (WGS) entry which is preliminary data.</text>
</comment>
<gene>
    <name evidence="1" type="ORF">GCK32_022487</name>
</gene>